<evidence type="ECO:0000313" key="3">
    <source>
        <dbReference type="Proteomes" id="UP000015520"/>
    </source>
</evidence>
<accession>T0JUL5</accession>
<protein>
    <submittedName>
        <fullName evidence="2">Uncharacterized protein</fullName>
    </submittedName>
</protein>
<keyword evidence="1" id="KW-0472">Membrane</keyword>
<dbReference type="RefSeq" id="WP_021286328.1">
    <property type="nucleotide sequence ID" value="NZ_AUPZ01000001.1"/>
</dbReference>
<evidence type="ECO:0000313" key="2">
    <source>
        <dbReference type="EMBL" id="EQB40707.1"/>
    </source>
</evidence>
<dbReference type="AlphaFoldDB" id="T0JUL5"/>
<keyword evidence="1" id="KW-0812">Transmembrane</keyword>
<evidence type="ECO:0000256" key="1">
    <source>
        <dbReference type="SAM" id="Phobius"/>
    </source>
</evidence>
<keyword evidence="3" id="KW-1185">Reference proteome</keyword>
<dbReference type="PATRIC" id="fig|1172190.3.peg.40"/>
<dbReference type="STRING" id="1172190.M947_00210"/>
<proteinExistence type="predicted"/>
<name>T0JUL5_9BACT</name>
<gene>
    <name evidence="2" type="ORF">M947_00210</name>
</gene>
<dbReference type="OrthoDB" id="5334890at2"/>
<keyword evidence="1" id="KW-1133">Transmembrane helix</keyword>
<sequence length="79" mass="9478">MQKALKDLYGSAILFFYFLKWPYLVGYPFLYFNGLNQNFLLDALWLICLALVIKDIYTMIKNKQINRYRSKQDKEDNPS</sequence>
<feature type="transmembrane region" description="Helical" evidence="1">
    <location>
        <begin position="43"/>
        <end position="60"/>
    </location>
</feature>
<feature type="transmembrane region" description="Helical" evidence="1">
    <location>
        <begin position="12"/>
        <end position="31"/>
    </location>
</feature>
<reference evidence="2 3" key="1">
    <citation type="submission" date="2013-07" db="EMBL/GenBank/DDBJ databases">
        <title>Sulfurimonas hongkongensis AST-10 Genome Sequencing.</title>
        <authorList>
            <person name="Cai L."/>
            <person name="Zhang T."/>
        </authorList>
    </citation>
    <scope>NUCLEOTIDE SEQUENCE [LARGE SCALE GENOMIC DNA]</scope>
    <source>
        <strain evidence="2 3">AST-10</strain>
    </source>
</reference>
<comment type="caution">
    <text evidence="2">The sequence shown here is derived from an EMBL/GenBank/DDBJ whole genome shotgun (WGS) entry which is preliminary data.</text>
</comment>
<dbReference type="Proteomes" id="UP000015520">
    <property type="component" value="Unassembled WGS sequence"/>
</dbReference>
<organism evidence="2 3">
    <name type="scientific">Sulfurimonas hongkongensis</name>
    <dbReference type="NCBI Taxonomy" id="1172190"/>
    <lineage>
        <taxon>Bacteria</taxon>
        <taxon>Pseudomonadati</taxon>
        <taxon>Campylobacterota</taxon>
        <taxon>Epsilonproteobacteria</taxon>
        <taxon>Campylobacterales</taxon>
        <taxon>Sulfurimonadaceae</taxon>
        <taxon>Sulfurimonas</taxon>
    </lineage>
</organism>
<dbReference type="EMBL" id="AUPZ01000001">
    <property type="protein sequence ID" value="EQB40707.1"/>
    <property type="molecule type" value="Genomic_DNA"/>
</dbReference>